<organism evidence="1 2">
    <name type="scientific">Arachis hypogaea</name>
    <name type="common">Peanut</name>
    <dbReference type="NCBI Taxonomy" id="3818"/>
    <lineage>
        <taxon>Eukaryota</taxon>
        <taxon>Viridiplantae</taxon>
        <taxon>Streptophyta</taxon>
        <taxon>Embryophyta</taxon>
        <taxon>Tracheophyta</taxon>
        <taxon>Spermatophyta</taxon>
        <taxon>Magnoliopsida</taxon>
        <taxon>eudicotyledons</taxon>
        <taxon>Gunneridae</taxon>
        <taxon>Pentapetalae</taxon>
        <taxon>rosids</taxon>
        <taxon>fabids</taxon>
        <taxon>Fabales</taxon>
        <taxon>Fabaceae</taxon>
        <taxon>Papilionoideae</taxon>
        <taxon>50 kb inversion clade</taxon>
        <taxon>dalbergioids sensu lato</taxon>
        <taxon>Dalbergieae</taxon>
        <taxon>Pterocarpus clade</taxon>
        <taxon>Arachis</taxon>
    </lineage>
</organism>
<evidence type="ECO:0000313" key="1">
    <source>
        <dbReference type="EMBL" id="RYR01107.1"/>
    </source>
</evidence>
<dbReference type="EMBL" id="SDMP01000016">
    <property type="protein sequence ID" value="RYR01107.1"/>
    <property type="molecule type" value="Genomic_DNA"/>
</dbReference>
<reference evidence="1 2" key="1">
    <citation type="submission" date="2019-01" db="EMBL/GenBank/DDBJ databases">
        <title>Sequencing of cultivated peanut Arachis hypogaea provides insights into genome evolution and oil improvement.</title>
        <authorList>
            <person name="Chen X."/>
        </authorList>
    </citation>
    <scope>NUCLEOTIDE SEQUENCE [LARGE SCALE GENOMIC DNA]</scope>
    <source>
        <strain evidence="2">cv. Fuhuasheng</strain>
        <tissue evidence="1">Leaves</tissue>
    </source>
</reference>
<comment type="caution">
    <text evidence="1">The sequence shown here is derived from an EMBL/GenBank/DDBJ whole genome shotgun (WGS) entry which is preliminary data.</text>
</comment>
<dbReference type="AlphaFoldDB" id="A0A444YGU0"/>
<keyword evidence="2" id="KW-1185">Reference proteome</keyword>
<sequence>MIIHIYSRISCNGSVVIIVVMMRATEEESLCSAENLINLLRRLHESELLGILVHCTHHVIFPRKSMNLVPSRIYLVTHYVKIVFLLSSNQEWMPRWNHKHHSFSQLRTKPLISTTSLYPGDVGESEDEVEFIELERLIKRGLVESAILVGDVGTGSQKIEGTTRLGAKGPKPFLNLAQCFHFLPCYLEYGSL</sequence>
<gene>
    <name evidence="1" type="ORF">Ahy_B06g079955</name>
</gene>
<evidence type="ECO:0000313" key="2">
    <source>
        <dbReference type="Proteomes" id="UP000289738"/>
    </source>
</evidence>
<protein>
    <submittedName>
        <fullName evidence="1">Uncharacterized protein</fullName>
    </submittedName>
</protein>
<name>A0A444YGU0_ARAHY</name>
<proteinExistence type="predicted"/>
<dbReference type="Proteomes" id="UP000289738">
    <property type="component" value="Chromosome B06"/>
</dbReference>
<accession>A0A444YGU0</accession>